<organism evidence="2 3">
    <name type="scientific">Grus japonensis</name>
    <name type="common">Japanese crane</name>
    <name type="synonym">Red-crowned crane</name>
    <dbReference type="NCBI Taxonomy" id="30415"/>
    <lineage>
        <taxon>Eukaryota</taxon>
        <taxon>Metazoa</taxon>
        <taxon>Chordata</taxon>
        <taxon>Craniata</taxon>
        <taxon>Vertebrata</taxon>
        <taxon>Euteleostomi</taxon>
        <taxon>Archelosauria</taxon>
        <taxon>Archosauria</taxon>
        <taxon>Dinosauria</taxon>
        <taxon>Saurischia</taxon>
        <taxon>Theropoda</taxon>
        <taxon>Coelurosauria</taxon>
        <taxon>Aves</taxon>
        <taxon>Neognathae</taxon>
        <taxon>Neoaves</taxon>
        <taxon>Gruiformes</taxon>
        <taxon>Gruidae</taxon>
        <taxon>Grus</taxon>
    </lineage>
</organism>
<evidence type="ECO:0000313" key="3">
    <source>
        <dbReference type="Proteomes" id="UP001623348"/>
    </source>
</evidence>
<evidence type="ECO:0000313" key="2">
    <source>
        <dbReference type="EMBL" id="GAB0193530.1"/>
    </source>
</evidence>
<sequence length="217" mass="25615">MWEILSTQSIPSLWEGTLGEDQRKVGKKDPSKRYHVVHPLSLLLSVLGNLRSNSTFVLPKVIFRWWKISLRNEFRESRPGEIKESQEDFLDDSSLHIQIAIVFGAKVLEHVLNLCRGNYDFLEWLPVPLLLYIISFLELEDIARLSQVSRRFEMICNSNALWENIVENLCDTITPEMKELAQEMGWKQFFFTNRLQLQLQLRRRRQKQDAQNKKPTE</sequence>
<dbReference type="InterPro" id="IPR001810">
    <property type="entry name" value="F-box_dom"/>
</dbReference>
<dbReference type="PROSITE" id="PS50181">
    <property type="entry name" value="FBOX"/>
    <property type="match status" value="1"/>
</dbReference>
<proteinExistence type="predicted"/>
<dbReference type="Gene3D" id="1.20.1280.50">
    <property type="match status" value="1"/>
</dbReference>
<dbReference type="AlphaFoldDB" id="A0ABC9X8T0"/>
<gene>
    <name evidence="2" type="ORF">GRJ2_001818300</name>
</gene>
<keyword evidence="3" id="KW-1185">Reference proteome</keyword>
<feature type="domain" description="F-box" evidence="1">
    <location>
        <begin position="119"/>
        <end position="165"/>
    </location>
</feature>
<dbReference type="CDD" id="cd22106">
    <property type="entry name" value="F-box_FBXO36"/>
    <property type="match status" value="1"/>
</dbReference>
<accession>A0ABC9X8T0</accession>
<name>A0ABC9X8T0_GRUJA</name>
<dbReference type="Pfam" id="PF12937">
    <property type="entry name" value="F-box-like"/>
    <property type="match status" value="1"/>
</dbReference>
<dbReference type="Proteomes" id="UP001623348">
    <property type="component" value="Unassembled WGS sequence"/>
</dbReference>
<protein>
    <submittedName>
        <fullName evidence="2">F-box only protein 36</fullName>
    </submittedName>
</protein>
<dbReference type="InterPro" id="IPR036047">
    <property type="entry name" value="F-box-like_dom_sf"/>
</dbReference>
<evidence type="ECO:0000259" key="1">
    <source>
        <dbReference type="PROSITE" id="PS50181"/>
    </source>
</evidence>
<reference evidence="2 3" key="1">
    <citation type="submission" date="2024-06" db="EMBL/GenBank/DDBJ databases">
        <title>The draft genome of Grus japonensis, version 3.</title>
        <authorList>
            <person name="Nabeshima K."/>
            <person name="Suzuki S."/>
            <person name="Onuma M."/>
        </authorList>
    </citation>
    <scope>NUCLEOTIDE SEQUENCE [LARGE SCALE GENOMIC DNA]</scope>
    <source>
        <strain evidence="2 3">451A</strain>
    </source>
</reference>
<dbReference type="EMBL" id="BAAFJT010000009">
    <property type="protein sequence ID" value="GAB0193530.1"/>
    <property type="molecule type" value="Genomic_DNA"/>
</dbReference>
<comment type="caution">
    <text evidence="2">The sequence shown here is derived from an EMBL/GenBank/DDBJ whole genome shotgun (WGS) entry which is preliminary data.</text>
</comment>
<dbReference type="SUPFAM" id="SSF81383">
    <property type="entry name" value="F-box domain"/>
    <property type="match status" value="1"/>
</dbReference>
<dbReference type="SMART" id="SM00256">
    <property type="entry name" value="FBOX"/>
    <property type="match status" value="1"/>
</dbReference>